<dbReference type="CDD" id="cd00093">
    <property type="entry name" value="HTH_XRE"/>
    <property type="match status" value="1"/>
</dbReference>
<dbReference type="KEGG" id="nno:NONO_c59750"/>
<evidence type="ECO:0000259" key="2">
    <source>
        <dbReference type="PROSITE" id="PS50943"/>
    </source>
</evidence>
<protein>
    <submittedName>
        <fullName evidence="3">Helix-turn-helix domain-containing protein</fullName>
    </submittedName>
</protein>
<evidence type="ECO:0000313" key="4">
    <source>
        <dbReference type="Proteomes" id="UP000019150"/>
    </source>
</evidence>
<accession>W5TU70</accession>
<dbReference type="AlphaFoldDB" id="W5TU70"/>
<dbReference type="EMBL" id="CP006850">
    <property type="protein sequence ID" value="AHH20751.1"/>
    <property type="molecule type" value="Genomic_DNA"/>
</dbReference>
<feature type="region of interest" description="Disordered" evidence="1">
    <location>
        <begin position="82"/>
        <end position="110"/>
    </location>
</feature>
<dbReference type="Proteomes" id="UP000019150">
    <property type="component" value="Chromosome"/>
</dbReference>
<feature type="domain" description="HTH cro/C1-type" evidence="2">
    <location>
        <begin position="10"/>
        <end position="55"/>
    </location>
</feature>
<dbReference type="GO" id="GO:0003677">
    <property type="term" value="F:DNA binding"/>
    <property type="evidence" value="ECO:0007669"/>
    <property type="project" value="InterPro"/>
</dbReference>
<dbReference type="Gene3D" id="1.10.260.40">
    <property type="entry name" value="lambda repressor-like DNA-binding domains"/>
    <property type="match status" value="1"/>
</dbReference>
<keyword evidence="4" id="KW-1185">Reference proteome</keyword>
<dbReference type="STRING" id="1415166.NONO_c59750"/>
<dbReference type="PROSITE" id="PS50943">
    <property type="entry name" value="HTH_CROC1"/>
    <property type="match status" value="1"/>
</dbReference>
<dbReference type="SMART" id="SM00530">
    <property type="entry name" value="HTH_XRE"/>
    <property type="match status" value="1"/>
</dbReference>
<reference evidence="3 4" key="1">
    <citation type="journal article" date="2014" name="Appl. Environ. Microbiol.">
        <title>Insights into the Microbial Degradation of Rubber and Gutta-Percha by Analysis of the Complete Genome of Nocardia nova SH22a.</title>
        <authorList>
            <person name="Luo Q."/>
            <person name="Hiessl S."/>
            <person name="Poehlein A."/>
            <person name="Daniel R."/>
            <person name="Steinbuchel A."/>
        </authorList>
    </citation>
    <scope>NUCLEOTIDE SEQUENCE [LARGE SCALE GENOMIC DNA]</scope>
    <source>
        <strain evidence="3">SH22a</strain>
    </source>
</reference>
<dbReference type="PATRIC" id="fig|1415166.3.peg.6155"/>
<evidence type="ECO:0000313" key="3">
    <source>
        <dbReference type="EMBL" id="AHH20751.1"/>
    </source>
</evidence>
<sequence length="110" mass="11996">MRQMDPANLIKQAQLADAAGIARNSLSQMERGEMVIDIDQLGRIAGFFDLGPDELLTHALQQATASELRELISSAGVVVGQTTEQELERIESKVTPKPRPARKSNRSNPA</sequence>
<organism evidence="3 4">
    <name type="scientific">Nocardia nova SH22a</name>
    <dbReference type="NCBI Taxonomy" id="1415166"/>
    <lineage>
        <taxon>Bacteria</taxon>
        <taxon>Bacillati</taxon>
        <taxon>Actinomycetota</taxon>
        <taxon>Actinomycetes</taxon>
        <taxon>Mycobacteriales</taxon>
        <taxon>Nocardiaceae</taxon>
        <taxon>Nocardia</taxon>
    </lineage>
</organism>
<dbReference type="HOGENOM" id="CLU_2168339_0_0_11"/>
<dbReference type="InterPro" id="IPR001387">
    <property type="entry name" value="Cro/C1-type_HTH"/>
</dbReference>
<proteinExistence type="predicted"/>
<feature type="compositionally biased region" description="Basic residues" evidence="1">
    <location>
        <begin position="99"/>
        <end position="110"/>
    </location>
</feature>
<dbReference type="InterPro" id="IPR010982">
    <property type="entry name" value="Lambda_DNA-bd_dom_sf"/>
</dbReference>
<gene>
    <name evidence="3" type="ORF">NONO_c59750</name>
</gene>
<dbReference type="SUPFAM" id="SSF47413">
    <property type="entry name" value="lambda repressor-like DNA-binding domains"/>
    <property type="match status" value="1"/>
</dbReference>
<evidence type="ECO:0000256" key="1">
    <source>
        <dbReference type="SAM" id="MobiDB-lite"/>
    </source>
</evidence>
<name>W5TU70_9NOCA</name>
<dbReference type="Pfam" id="PF01381">
    <property type="entry name" value="HTH_3"/>
    <property type="match status" value="1"/>
</dbReference>